<comment type="caution">
    <text evidence="2">The sequence shown here is derived from an EMBL/GenBank/DDBJ whole genome shotgun (WGS) entry which is preliminary data.</text>
</comment>
<dbReference type="GO" id="GO:0035336">
    <property type="term" value="P:long-chain fatty-acyl-CoA metabolic process"/>
    <property type="evidence" value="ECO:0007669"/>
    <property type="project" value="TreeGrafter"/>
</dbReference>
<keyword evidence="3" id="KW-1185">Reference proteome</keyword>
<dbReference type="EMBL" id="VJWA01000001">
    <property type="protein sequence ID" value="TRW16898.1"/>
    <property type="molecule type" value="Genomic_DNA"/>
</dbReference>
<dbReference type="GO" id="GO:0080019">
    <property type="term" value="F:alcohol-forming very long-chain fatty acyl-CoA reductase activity"/>
    <property type="evidence" value="ECO:0007669"/>
    <property type="project" value="InterPro"/>
</dbReference>
<dbReference type="RefSeq" id="WP_143554442.1">
    <property type="nucleotide sequence ID" value="NZ_VJWA01000001.1"/>
</dbReference>
<gene>
    <name evidence="2" type="ORF">FMM06_01425</name>
</gene>
<dbReference type="PANTHER" id="PTHR11011:SF99">
    <property type="entry name" value="FATTY ACYL-COA REDUCTASE 3"/>
    <property type="match status" value="1"/>
</dbReference>
<evidence type="ECO:0000313" key="2">
    <source>
        <dbReference type="EMBL" id="TRW16898.1"/>
    </source>
</evidence>
<dbReference type="InterPro" id="IPR036291">
    <property type="entry name" value="NAD(P)-bd_dom_sf"/>
</dbReference>
<sequence length="327" mass="34140">MHILVTGAAGLVGADLCVRLRERGHQVTGLVHRRGADGETVAGDVAVKGLGIDLRPDLVVHCAAITAFDATPEAYARVNVGGAANVVAFAEKIGARLLHVSTAYVCGTRDGRISEGEVGEAFVNGYEASKASAEALVRASSAPWTIARPSVVVGDSMTGAIASFENIYLIFRLIAEGRVRTLPASARATLDLVPIDHVGRGLVALAETPAPGVTVHLTAATPTRVHDLGAAIAAVPGLGHPEFVDPLAFDVAALPPAERRWHAAAAALYTNYLTRAPVFDQANASRLVPPCPPTDRAWLDRLIAYCLERGFVTARPDNARPAASGGY</sequence>
<dbReference type="GO" id="GO:0010345">
    <property type="term" value="P:suberin biosynthetic process"/>
    <property type="evidence" value="ECO:0007669"/>
    <property type="project" value="TreeGrafter"/>
</dbReference>
<organism evidence="2 3">
    <name type="scientific">Glacieibacterium frigidum</name>
    <dbReference type="NCBI Taxonomy" id="2593303"/>
    <lineage>
        <taxon>Bacteria</taxon>
        <taxon>Pseudomonadati</taxon>
        <taxon>Pseudomonadota</taxon>
        <taxon>Alphaproteobacteria</taxon>
        <taxon>Sphingomonadales</taxon>
        <taxon>Sphingosinicellaceae</taxon>
        <taxon>Glacieibacterium</taxon>
    </lineage>
</organism>
<evidence type="ECO:0000313" key="3">
    <source>
        <dbReference type="Proteomes" id="UP000317894"/>
    </source>
</evidence>
<evidence type="ECO:0000259" key="1">
    <source>
        <dbReference type="Pfam" id="PF07993"/>
    </source>
</evidence>
<dbReference type="InterPro" id="IPR026055">
    <property type="entry name" value="FAR"/>
</dbReference>
<dbReference type="Pfam" id="PF07993">
    <property type="entry name" value="NAD_binding_4"/>
    <property type="match status" value="1"/>
</dbReference>
<dbReference type="Gene3D" id="3.40.50.720">
    <property type="entry name" value="NAD(P)-binding Rossmann-like Domain"/>
    <property type="match status" value="1"/>
</dbReference>
<dbReference type="InterPro" id="IPR013120">
    <property type="entry name" value="FAR_NAD-bd"/>
</dbReference>
<feature type="domain" description="Thioester reductase (TE)" evidence="1">
    <location>
        <begin position="55"/>
        <end position="198"/>
    </location>
</feature>
<name>A0A552UF96_9SPHN</name>
<dbReference type="AlphaFoldDB" id="A0A552UF96"/>
<proteinExistence type="predicted"/>
<accession>A0A552UF96</accession>
<reference evidence="2 3" key="1">
    <citation type="submission" date="2019-07" db="EMBL/GenBank/DDBJ databases">
        <title>Novel species isolated from glacier.</title>
        <authorList>
            <person name="Liu Q."/>
            <person name="Xin Y.-H."/>
        </authorList>
    </citation>
    <scope>NUCLEOTIDE SEQUENCE [LARGE SCALE GENOMIC DNA]</scope>
    <source>
        <strain evidence="2 3">LB1R16</strain>
    </source>
</reference>
<dbReference type="Proteomes" id="UP000317894">
    <property type="component" value="Unassembled WGS sequence"/>
</dbReference>
<dbReference type="PANTHER" id="PTHR11011">
    <property type="entry name" value="MALE STERILITY PROTEIN 2-RELATED"/>
    <property type="match status" value="1"/>
</dbReference>
<dbReference type="SUPFAM" id="SSF51735">
    <property type="entry name" value="NAD(P)-binding Rossmann-fold domains"/>
    <property type="match status" value="1"/>
</dbReference>
<protein>
    <submittedName>
        <fullName evidence="2">Sugar nucleotide-binding protein</fullName>
    </submittedName>
</protein>
<dbReference type="OrthoDB" id="5377001at2"/>